<sequence>GWPALSDIFLLANVPQCKTFFSHPLYLLPVYKGRAVLGVTSLKEHLLRVCGLSYLVRKTSLRRATKVFLLLQEHLQNYKTTGMENSSKRMFTFAMVLAYMSMGSEAQNFNSTIATQLLPNITRGTCGMTKLCGSQPFNCTLPSSSCFFFSASQTSGQFFTFELVGQSSGYIALGLSTQQGGNDPFYVCANNNTNINNTVLLFNLINNNGILTQPNTLLAINGSASVTGQTIQCTFSATVPNTTARASSTMFSVTVSTGTLSGGNPQNNPTLQFKSQLLDLTNISTPVINTLTGSTAAPSTNVTNHAFGLQHTLSQGLLILLGVLGLMML</sequence>
<proteinExistence type="predicted"/>
<evidence type="ECO:0008006" key="3">
    <source>
        <dbReference type="Google" id="ProtNLM"/>
    </source>
</evidence>
<comment type="caution">
    <text evidence="1">The sequence shown here is derived from an EMBL/GenBank/DDBJ whole genome shotgun (WGS) entry which is preliminary data.</text>
</comment>
<dbReference type="InterPro" id="IPR042789">
    <property type="entry name" value="FRRS1L"/>
</dbReference>
<dbReference type="EMBL" id="JAGEUA010000007">
    <property type="protein sequence ID" value="KAL0970088.1"/>
    <property type="molecule type" value="Genomic_DNA"/>
</dbReference>
<accession>A0ABD0WJD4</accession>
<dbReference type="PANTHER" id="PTHR46902">
    <property type="entry name" value="DOMON DOMAIN-CONTAINING PROTEIN FRRS1L"/>
    <property type="match status" value="1"/>
</dbReference>
<keyword evidence="2" id="KW-1185">Reference proteome</keyword>
<dbReference type="PANTHER" id="PTHR46902:SF1">
    <property type="entry name" value="DOMON DOMAIN-CONTAINING PROTEIN FRRS1L"/>
    <property type="match status" value="1"/>
</dbReference>
<protein>
    <recommendedName>
        <fullName evidence="3">Ferric-chelate reductase 1</fullName>
    </recommendedName>
</protein>
<name>A0ABD0WJD4_UMBPY</name>
<dbReference type="Proteomes" id="UP001557470">
    <property type="component" value="Unassembled WGS sequence"/>
</dbReference>
<reference evidence="1 2" key="1">
    <citation type="submission" date="2024-06" db="EMBL/GenBank/DDBJ databases">
        <authorList>
            <person name="Pan Q."/>
            <person name="Wen M."/>
            <person name="Jouanno E."/>
            <person name="Zahm M."/>
            <person name="Klopp C."/>
            <person name="Cabau C."/>
            <person name="Louis A."/>
            <person name="Berthelot C."/>
            <person name="Parey E."/>
            <person name="Roest Crollius H."/>
            <person name="Montfort J."/>
            <person name="Robinson-Rechavi M."/>
            <person name="Bouchez O."/>
            <person name="Lampietro C."/>
            <person name="Lopez Roques C."/>
            <person name="Donnadieu C."/>
            <person name="Postlethwait J."/>
            <person name="Bobe J."/>
            <person name="Verreycken H."/>
            <person name="Guiguen Y."/>
        </authorList>
    </citation>
    <scope>NUCLEOTIDE SEQUENCE [LARGE SCALE GENOMIC DNA]</scope>
    <source>
        <strain evidence="1">Up_M1</strain>
        <tissue evidence="1">Testis</tissue>
    </source>
</reference>
<dbReference type="AlphaFoldDB" id="A0ABD0WJD4"/>
<gene>
    <name evidence="1" type="ORF">UPYG_G00237000</name>
</gene>
<evidence type="ECO:0000313" key="2">
    <source>
        <dbReference type="Proteomes" id="UP001557470"/>
    </source>
</evidence>
<feature type="non-terminal residue" evidence="1">
    <location>
        <position position="1"/>
    </location>
</feature>
<evidence type="ECO:0000313" key="1">
    <source>
        <dbReference type="EMBL" id="KAL0970088.1"/>
    </source>
</evidence>
<organism evidence="1 2">
    <name type="scientific">Umbra pygmaea</name>
    <name type="common">Eastern mudminnow</name>
    <dbReference type="NCBI Taxonomy" id="75934"/>
    <lineage>
        <taxon>Eukaryota</taxon>
        <taxon>Metazoa</taxon>
        <taxon>Chordata</taxon>
        <taxon>Craniata</taxon>
        <taxon>Vertebrata</taxon>
        <taxon>Euteleostomi</taxon>
        <taxon>Actinopterygii</taxon>
        <taxon>Neopterygii</taxon>
        <taxon>Teleostei</taxon>
        <taxon>Protacanthopterygii</taxon>
        <taxon>Esociformes</taxon>
        <taxon>Umbridae</taxon>
        <taxon>Umbra</taxon>
    </lineage>
</organism>